<dbReference type="Proteomes" id="UP001150259">
    <property type="component" value="Unassembled WGS sequence"/>
</dbReference>
<dbReference type="RefSeq" id="WP_272461927.1">
    <property type="nucleotide sequence ID" value="NZ_JAPFQL010000032.1"/>
</dbReference>
<evidence type="ECO:0000313" key="2">
    <source>
        <dbReference type="Proteomes" id="UP001150259"/>
    </source>
</evidence>
<accession>A0ABT5GGG9</accession>
<proteinExistence type="predicted"/>
<organism evidence="1 2">
    <name type="scientific">Intrasporangium calvum</name>
    <dbReference type="NCBI Taxonomy" id="53358"/>
    <lineage>
        <taxon>Bacteria</taxon>
        <taxon>Bacillati</taxon>
        <taxon>Actinomycetota</taxon>
        <taxon>Actinomycetes</taxon>
        <taxon>Micrococcales</taxon>
        <taxon>Intrasporangiaceae</taxon>
        <taxon>Intrasporangium</taxon>
    </lineage>
</organism>
<reference evidence="1 2" key="1">
    <citation type="submission" date="2022-11" db="EMBL/GenBank/DDBJ databases">
        <title>Anaerobic phenanthrene biodegradation by a DNRA strain PheN6.</title>
        <authorList>
            <person name="Zhang Z."/>
        </authorList>
    </citation>
    <scope>NUCLEOTIDE SEQUENCE [LARGE SCALE GENOMIC DNA]</scope>
    <source>
        <strain evidence="1 2">PheN6</strain>
    </source>
</reference>
<sequence>MPTPQAVRRRLPRPERAVVARAVADLHDGVAHRADLRAVGVTRADVRTEVGAGRWVTAGRHTVAVRPGPLGTEARHWQAVWETGSGACSTAPRPCSPRD</sequence>
<evidence type="ECO:0000313" key="1">
    <source>
        <dbReference type="EMBL" id="MDC5697349.1"/>
    </source>
</evidence>
<keyword evidence="2" id="KW-1185">Reference proteome</keyword>
<protein>
    <submittedName>
        <fullName evidence="1">Uncharacterized protein</fullName>
    </submittedName>
</protein>
<gene>
    <name evidence="1" type="ORF">OO014_08785</name>
</gene>
<dbReference type="EMBL" id="JAPFQL010000032">
    <property type="protein sequence ID" value="MDC5697349.1"/>
    <property type="molecule type" value="Genomic_DNA"/>
</dbReference>
<comment type="caution">
    <text evidence="1">The sequence shown here is derived from an EMBL/GenBank/DDBJ whole genome shotgun (WGS) entry which is preliminary data.</text>
</comment>
<name>A0ABT5GGG9_9MICO</name>